<keyword evidence="2" id="KW-1185">Reference proteome</keyword>
<organism evidence="1 2">
    <name type="scientific">Phenylobacterium kunshanense</name>
    <dbReference type="NCBI Taxonomy" id="1445034"/>
    <lineage>
        <taxon>Bacteria</taxon>
        <taxon>Pseudomonadati</taxon>
        <taxon>Pseudomonadota</taxon>
        <taxon>Alphaproteobacteria</taxon>
        <taxon>Caulobacterales</taxon>
        <taxon>Caulobacteraceae</taxon>
        <taxon>Phenylobacterium</taxon>
    </lineage>
</organism>
<name>A0A328B9K4_9CAUL</name>
<evidence type="ECO:0000313" key="2">
    <source>
        <dbReference type="Proteomes" id="UP000249524"/>
    </source>
</evidence>
<accession>A0A328B9K4</accession>
<sequence length="149" mass="16990">MVEKICMPMVRGQKLDDIAKPNGFKLNKREQSWNKPLGTENKAYQVIVFPAGSNKTVCNVELRYPATAAEEIAKALNIWAFVHQPPLDPTANYTQPQDPDGLKRVRRSWEYLTSNQSVGLNFSTVRKPDDTQVNAKYDLGTLQYQERTF</sequence>
<protein>
    <submittedName>
        <fullName evidence="1">Uncharacterized protein</fullName>
    </submittedName>
</protein>
<dbReference type="EMBL" id="QFYS01000008">
    <property type="protein sequence ID" value="RAK63375.1"/>
    <property type="molecule type" value="Genomic_DNA"/>
</dbReference>
<comment type="caution">
    <text evidence="1">The sequence shown here is derived from an EMBL/GenBank/DDBJ whole genome shotgun (WGS) entry which is preliminary data.</text>
</comment>
<gene>
    <name evidence="1" type="ORF">DJ019_16765</name>
</gene>
<evidence type="ECO:0000313" key="1">
    <source>
        <dbReference type="EMBL" id="RAK63375.1"/>
    </source>
</evidence>
<reference evidence="1 2" key="1">
    <citation type="submission" date="2018-05" db="EMBL/GenBank/DDBJ databases">
        <authorList>
            <person name="Lanie J.A."/>
            <person name="Ng W.-L."/>
            <person name="Kazmierczak K.M."/>
            <person name="Andrzejewski T.M."/>
            <person name="Davidsen T.M."/>
            <person name="Wayne K.J."/>
            <person name="Tettelin H."/>
            <person name="Glass J.I."/>
            <person name="Rusch D."/>
            <person name="Podicherti R."/>
            <person name="Tsui H.-C.T."/>
            <person name="Winkler M.E."/>
        </authorList>
    </citation>
    <scope>NUCLEOTIDE SEQUENCE [LARGE SCALE GENOMIC DNA]</scope>
    <source>
        <strain evidence="1 2">BUT-10</strain>
    </source>
</reference>
<proteinExistence type="predicted"/>
<dbReference type="Proteomes" id="UP000249524">
    <property type="component" value="Unassembled WGS sequence"/>
</dbReference>
<dbReference type="AlphaFoldDB" id="A0A328B9K4"/>